<evidence type="ECO:0000313" key="5">
    <source>
        <dbReference type="Proteomes" id="UP000009183"/>
    </source>
</evidence>
<dbReference type="PANTHER" id="PTHR44068">
    <property type="entry name" value="ZGC:194242"/>
    <property type="match status" value="1"/>
</dbReference>
<dbReference type="GO" id="GO:0006694">
    <property type="term" value="P:steroid biosynthetic process"/>
    <property type="evidence" value="ECO:0007669"/>
    <property type="project" value="InterPro"/>
</dbReference>
<reference evidence="5" key="1">
    <citation type="journal article" date="2007" name="Nature">
        <title>The grapevine genome sequence suggests ancestral hexaploidization in major angiosperm phyla.</title>
        <authorList>
            <consortium name="The French-Italian Public Consortium for Grapevine Genome Characterization."/>
            <person name="Jaillon O."/>
            <person name="Aury J.-M."/>
            <person name="Noel B."/>
            <person name="Policriti A."/>
            <person name="Clepet C."/>
            <person name="Casagrande A."/>
            <person name="Choisne N."/>
            <person name="Aubourg S."/>
            <person name="Vitulo N."/>
            <person name="Jubin C."/>
            <person name="Vezzi A."/>
            <person name="Legeai F."/>
            <person name="Hugueney P."/>
            <person name="Dasilva C."/>
            <person name="Horner D."/>
            <person name="Mica E."/>
            <person name="Jublot D."/>
            <person name="Poulain J."/>
            <person name="Bruyere C."/>
            <person name="Billault A."/>
            <person name="Segurens B."/>
            <person name="Gouyvenoux M."/>
            <person name="Ugarte E."/>
            <person name="Cattonaro F."/>
            <person name="Anthouard V."/>
            <person name="Vico V."/>
            <person name="Del Fabbro C."/>
            <person name="Alaux M."/>
            <person name="Di Gaspero G."/>
            <person name="Dumas V."/>
            <person name="Felice N."/>
            <person name="Paillard S."/>
            <person name="Juman I."/>
            <person name="Moroldo M."/>
            <person name="Scalabrin S."/>
            <person name="Canaguier A."/>
            <person name="Le Clainche I."/>
            <person name="Malacrida G."/>
            <person name="Durand E."/>
            <person name="Pesole G."/>
            <person name="Laucou V."/>
            <person name="Chatelet P."/>
            <person name="Merdinoglu D."/>
            <person name="Delledonne M."/>
            <person name="Pezzotti M."/>
            <person name="Lecharny A."/>
            <person name="Scarpelli C."/>
            <person name="Artiguenave F."/>
            <person name="Pe M.E."/>
            <person name="Valle G."/>
            <person name="Morgante M."/>
            <person name="Caboche M."/>
            <person name="Adam-Blondon A.-F."/>
            <person name="Weissenbach J."/>
            <person name="Quetier F."/>
            <person name="Wincker P."/>
        </authorList>
    </citation>
    <scope>NUCLEOTIDE SEQUENCE [LARGE SCALE GENOMIC DNA]</scope>
    <source>
        <strain evidence="5">cv. Pinot noir / PN40024</strain>
    </source>
</reference>
<dbReference type="Proteomes" id="UP000009183">
    <property type="component" value="Chromosome 15"/>
</dbReference>
<dbReference type="InterPro" id="IPR013705">
    <property type="entry name" value="Sterol_MeTrfase_C"/>
</dbReference>
<dbReference type="eggNOG" id="KOG1269">
    <property type="taxonomic scope" value="Eukaryota"/>
</dbReference>
<name>F6I344_VITVI</name>
<evidence type="ECO:0000256" key="2">
    <source>
        <dbReference type="ARBA" id="ARBA00022679"/>
    </source>
</evidence>
<sequence length="54" mass="5972">MDRKSEFVGLAPKGSQRVQAFLAKAAEGLVDGGKKEIFTPMYLFLARKPSSDRQ</sequence>
<keyword evidence="5" id="KW-1185">Reference proteome</keyword>
<keyword evidence="1" id="KW-0489">Methyltransferase</keyword>
<feature type="domain" description="Sterol methyltransferase C-terminal" evidence="3">
    <location>
        <begin position="6"/>
        <end position="49"/>
    </location>
</feature>
<dbReference type="Pfam" id="PF08498">
    <property type="entry name" value="Sterol_MT_C"/>
    <property type="match status" value="1"/>
</dbReference>
<dbReference type="PANTHER" id="PTHR44068:SF1">
    <property type="entry name" value="HYPOTHETICAL LOC100005854"/>
    <property type="match status" value="1"/>
</dbReference>
<dbReference type="EMBL" id="FN596739">
    <property type="protein sequence ID" value="CCB61361.1"/>
    <property type="molecule type" value="Genomic_DNA"/>
</dbReference>
<proteinExistence type="predicted"/>
<gene>
    <name evidence="4" type="ordered locus">VIT_15s0048g01430</name>
</gene>
<dbReference type="PaxDb" id="29760-VIT_15s0048g01430.t01"/>
<organism evidence="4 5">
    <name type="scientific">Vitis vinifera</name>
    <name type="common">Grape</name>
    <dbReference type="NCBI Taxonomy" id="29760"/>
    <lineage>
        <taxon>Eukaryota</taxon>
        <taxon>Viridiplantae</taxon>
        <taxon>Streptophyta</taxon>
        <taxon>Embryophyta</taxon>
        <taxon>Tracheophyta</taxon>
        <taxon>Spermatophyta</taxon>
        <taxon>Magnoliopsida</taxon>
        <taxon>eudicotyledons</taxon>
        <taxon>Gunneridae</taxon>
        <taxon>Pentapetalae</taxon>
        <taxon>rosids</taxon>
        <taxon>Vitales</taxon>
        <taxon>Vitaceae</taxon>
        <taxon>Viteae</taxon>
        <taxon>Vitis</taxon>
    </lineage>
</organism>
<keyword evidence="2" id="KW-0808">Transferase</keyword>
<dbReference type="InParanoid" id="F6I344"/>
<accession>F6I344</accession>
<dbReference type="GO" id="GO:0032259">
    <property type="term" value="P:methylation"/>
    <property type="evidence" value="ECO:0007669"/>
    <property type="project" value="UniProtKB-KW"/>
</dbReference>
<protein>
    <recommendedName>
        <fullName evidence="3">Sterol methyltransferase C-terminal domain-containing protein</fullName>
    </recommendedName>
</protein>
<dbReference type="GO" id="GO:0008168">
    <property type="term" value="F:methyltransferase activity"/>
    <property type="evidence" value="ECO:0007669"/>
    <property type="project" value="UniProtKB-KW"/>
</dbReference>
<dbReference type="AlphaFoldDB" id="F6I344"/>
<evidence type="ECO:0000256" key="1">
    <source>
        <dbReference type="ARBA" id="ARBA00022603"/>
    </source>
</evidence>
<dbReference type="STRING" id="29760.F6I344"/>
<evidence type="ECO:0000259" key="3">
    <source>
        <dbReference type="Pfam" id="PF08498"/>
    </source>
</evidence>
<evidence type="ECO:0000313" key="4">
    <source>
        <dbReference type="EMBL" id="CCB61361.1"/>
    </source>
</evidence>
<dbReference type="InterPro" id="IPR050447">
    <property type="entry name" value="Erg6_SMT_methyltransf"/>
</dbReference>
<dbReference type="HOGENOM" id="CLU_3054273_0_0_1"/>